<dbReference type="GO" id="GO:0004112">
    <property type="term" value="F:cyclic-nucleotide phosphodiesterase activity"/>
    <property type="evidence" value="ECO:0007669"/>
    <property type="project" value="InterPro"/>
</dbReference>
<dbReference type="OrthoDB" id="9784378at2"/>
<keyword evidence="3" id="KW-0408">Iron</keyword>
<evidence type="ECO:0000256" key="4">
    <source>
        <dbReference type="ARBA" id="ARBA00025742"/>
    </source>
</evidence>
<organism evidence="6 7">
    <name type="scientific">Piscinibacter terrae</name>
    <dbReference type="NCBI Taxonomy" id="2496871"/>
    <lineage>
        <taxon>Bacteria</taxon>
        <taxon>Pseudomonadati</taxon>
        <taxon>Pseudomonadota</taxon>
        <taxon>Betaproteobacteria</taxon>
        <taxon>Burkholderiales</taxon>
        <taxon>Sphaerotilaceae</taxon>
        <taxon>Piscinibacter</taxon>
    </lineage>
</organism>
<evidence type="ECO:0000259" key="5">
    <source>
        <dbReference type="Pfam" id="PF00149"/>
    </source>
</evidence>
<comment type="caution">
    <text evidence="6">The sequence shown here is derived from an EMBL/GenBank/DDBJ whole genome shotgun (WGS) entry which is preliminary data.</text>
</comment>
<keyword evidence="1" id="KW-0479">Metal-binding</keyword>
<dbReference type="PANTHER" id="PTHR42988:SF2">
    <property type="entry name" value="CYCLIC NUCLEOTIDE PHOSPHODIESTERASE CBUA0032-RELATED"/>
    <property type="match status" value="1"/>
</dbReference>
<reference evidence="6 7" key="1">
    <citation type="submission" date="2018-08" db="EMBL/GenBank/DDBJ databases">
        <authorList>
            <person name="Khan S.A."/>
            <person name="Jeon C.O."/>
            <person name="Chun B.H."/>
            <person name="Jeong S.E."/>
        </authorList>
    </citation>
    <scope>NUCLEOTIDE SEQUENCE [LARGE SCALE GENOMIC DNA]</scope>
    <source>
        <strain evidence="6 7">S-16</strain>
    </source>
</reference>
<feature type="domain" description="Calcineurin-like phosphoesterase" evidence="5">
    <location>
        <begin position="1"/>
        <end position="196"/>
    </location>
</feature>
<gene>
    <name evidence="6" type="ORF">DZC73_25220</name>
</gene>
<sequence length="264" mass="29246">MLIAQLSDLHVRPHGVKYQGVVDSNQMLGEAIEHLLQMDQRPDLVLVTGDLVDEGSPAEYEVAKALLASMRIPYLAIPGNHDHRENFRKAFADQSYLPGSGPLHYCVDDHEVRIIGLDSCVPGHHHGSIDVAGLQWLSDVLQSNTSKPTVVMLHHPPFFCGIPYMDEYRYVDPRPLEAVLKQAGNVEIVLCGHVHRSMLRRWANTVVCTCPSTVTEIDLQLRPTAQPSSHVGPRGCMLHLWDEHIGMVSHTSQIGAFAGPYAFA</sequence>
<dbReference type="InterPro" id="IPR042283">
    <property type="entry name" value="GpdQ_catalytic"/>
</dbReference>
<dbReference type="EMBL" id="QUSW01000009">
    <property type="protein sequence ID" value="RQP21749.1"/>
    <property type="molecule type" value="Genomic_DNA"/>
</dbReference>
<evidence type="ECO:0000256" key="3">
    <source>
        <dbReference type="ARBA" id="ARBA00023004"/>
    </source>
</evidence>
<dbReference type="InterPro" id="IPR042281">
    <property type="entry name" value="GpdQ_beta-strand"/>
</dbReference>
<protein>
    <submittedName>
        <fullName evidence="6">Phosphodiesterase</fullName>
    </submittedName>
</protein>
<reference evidence="6 7" key="2">
    <citation type="submission" date="2018-12" db="EMBL/GenBank/DDBJ databases">
        <title>Rhizobacter gummiphilus sp. nov., a rubber-degrading bacterium isolated from the soil of a botanical garden in Japan.</title>
        <authorList>
            <person name="Shunsuke S.S."/>
        </authorList>
    </citation>
    <scope>NUCLEOTIDE SEQUENCE [LARGE SCALE GENOMIC DNA]</scope>
    <source>
        <strain evidence="6 7">S-16</strain>
    </source>
</reference>
<name>A0A3N7JKA2_9BURK</name>
<dbReference type="PANTHER" id="PTHR42988">
    <property type="entry name" value="PHOSPHOHYDROLASE"/>
    <property type="match status" value="1"/>
</dbReference>
<keyword evidence="2" id="KW-0378">Hydrolase</keyword>
<dbReference type="InterPro" id="IPR026575">
    <property type="entry name" value="GpdQ/CpdA-like"/>
</dbReference>
<dbReference type="AlphaFoldDB" id="A0A3N7JKA2"/>
<evidence type="ECO:0000313" key="6">
    <source>
        <dbReference type="EMBL" id="RQP21749.1"/>
    </source>
</evidence>
<accession>A0A3N7JKA2</accession>
<dbReference type="Gene3D" id="3.30.750.180">
    <property type="entry name" value="GpdQ, beta-strand dimerisation domain"/>
    <property type="match status" value="1"/>
</dbReference>
<dbReference type="Gene3D" id="3.60.21.40">
    <property type="entry name" value="GpdQ, catalytic alpha/beta sandwich domain"/>
    <property type="match status" value="1"/>
</dbReference>
<evidence type="ECO:0000256" key="2">
    <source>
        <dbReference type="ARBA" id="ARBA00022801"/>
    </source>
</evidence>
<dbReference type="InterPro" id="IPR050884">
    <property type="entry name" value="CNP_phosphodiesterase-III"/>
</dbReference>
<dbReference type="InterPro" id="IPR029052">
    <property type="entry name" value="Metallo-depent_PP-like"/>
</dbReference>
<dbReference type="Pfam" id="PF00149">
    <property type="entry name" value="Metallophos"/>
    <property type="match status" value="1"/>
</dbReference>
<dbReference type="InterPro" id="IPR004843">
    <property type="entry name" value="Calcineurin-like_PHP"/>
</dbReference>
<proteinExistence type="inferred from homology"/>
<comment type="similarity">
    <text evidence="4">Belongs to the cyclic nucleotide phosphodiesterase class-III family.</text>
</comment>
<dbReference type="GO" id="GO:0046872">
    <property type="term" value="F:metal ion binding"/>
    <property type="evidence" value="ECO:0007669"/>
    <property type="project" value="UniProtKB-KW"/>
</dbReference>
<dbReference type="Proteomes" id="UP000267464">
    <property type="component" value="Unassembled WGS sequence"/>
</dbReference>
<dbReference type="CDD" id="cd07402">
    <property type="entry name" value="MPP_GpdQ"/>
    <property type="match status" value="1"/>
</dbReference>
<keyword evidence="7" id="KW-1185">Reference proteome</keyword>
<dbReference type="SUPFAM" id="SSF56300">
    <property type="entry name" value="Metallo-dependent phosphatases"/>
    <property type="match status" value="1"/>
</dbReference>
<evidence type="ECO:0000256" key="1">
    <source>
        <dbReference type="ARBA" id="ARBA00022723"/>
    </source>
</evidence>
<evidence type="ECO:0000313" key="7">
    <source>
        <dbReference type="Proteomes" id="UP000267464"/>
    </source>
</evidence>